<feature type="compositionally biased region" description="Basic and acidic residues" evidence="1">
    <location>
        <begin position="112"/>
        <end position="121"/>
    </location>
</feature>
<dbReference type="EMBL" id="CPXJ01000057">
    <property type="protein sequence ID" value="CNE43414.1"/>
    <property type="molecule type" value="Genomic_DNA"/>
</dbReference>
<keyword evidence="3" id="KW-1185">Reference proteome</keyword>
<evidence type="ECO:0000256" key="1">
    <source>
        <dbReference type="SAM" id="MobiDB-lite"/>
    </source>
</evidence>
<gene>
    <name evidence="2" type="ORF">ERS137959_03768</name>
</gene>
<name>A0ABM9S7Z0_YEREN</name>
<comment type="caution">
    <text evidence="2">The sequence shown here is derived from an EMBL/GenBank/DDBJ whole genome shotgun (WGS) entry which is preliminary data.</text>
</comment>
<protein>
    <submittedName>
        <fullName evidence="2">DNA-binding phage protein</fullName>
    </submittedName>
</protein>
<keyword evidence="2" id="KW-0238">DNA-binding</keyword>
<evidence type="ECO:0000313" key="3">
    <source>
        <dbReference type="Proteomes" id="UP000041601"/>
    </source>
</evidence>
<dbReference type="Proteomes" id="UP000041601">
    <property type="component" value="Unassembled WGS sequence"/>
</dbReference>
<sequence length="319" mass="35908">MASSWIKVEVITPDKPEIFQLAEILNVDPDTVLGKLIRVWVWADQQTIDGNADCNAVSVTRIGIDRITFMSGFADALLSVGWLKHDGTKMYFPHFERHNGKGSKKRAVTSRRVTEFRDSKSKGNNKGNAGGVTPPDQKALPEEELEEELEEEKELKENPPVPPKGKREGKTFDPLNIELPEWLPTELWEEWVQFRCDLKKPIKTKQGAMGAINQLAIFKENGHAPAVVIAQSIANEWQGLFEPKASQSHAGHLNIDFEGAFRRLVLKGNEPKNSAERRALKQAQNANLRMKNETIAHNAWRAYLKQAYTESGEQPYSGD</sequence>
<feature type="compositionally biased region" description="Basic residues" evidence="1">
    <location>
        <begin position="100"/>
        <end position="109"/>
    </location>
</feature>
<evidence type="ECO:0000313" key="2">
    <source>
        <dbReference type="EMBL" id="CNE43414.1"/>
    </source>
</evidence>
<feature type="region of interest" description="Disordered" evidence="1">
    <location>
        <begin position="97"/>
        <end position="172"/>
    </location>
</feature>
<reference evidence="2 3" key="1">
    <citation type="submission" date="2015-03" db="EMBL/GenBank/DDBJ databases">
        <authorList>
            <consortium name="Pathogen Informatics"/>
            <person name="Murphy D."/>
        </authorList>
    </citation>
    <scope>NUCLEOTIDE SEQUENCE [LARGE SCALE GENOMIC DNA]</scope>
    <source>
        <strain evidence="2 3">IP05342</strain>
    </source>
</reference>
<organism evidence="2 3">
    <name type="scientific">Yersinia enterocolitica</name>
    <dbReference type="NCBI Taxonomy" id="630"/>
    <lineage>
        <taxon>Bacteria</taxon>
        <taxon>Pseudomonadati</taxon>
        <taxon>Pseudomonadota</taxon>
        <taxon>Gammaproteobacteria</taxon>
        <taxon>Enterobacterales</taxon>
        <taxon>Yersiniaceae</taxon>
        <taxon>Yersinia</taxon>
    </lineage>
</organism>
<proteinExistence type="predicted"/>
<accession>A0ABM9S7Z0</accession>
<feature type="compositionally biased region" description="Acidic residues" evidence="1">
    <location>
        <begin position="142"/>
        <end position="152"/>
    </location>
</feature>
<dbReference type="GO" id="GO:0003677">
    <property type="term" value="F:DNA binding"/>
    <property type="evidence" value="ECO:0007669"/>
    <property type="project" value="UniProtKB-KW"/>
</dbReference>